<dbReference type="OrthoDB" id="9778870at2"/>
<dbReference type="PROSITE" id="PS50893">
    <property type="entry name" value="ABC_TRANSPORTER_2"/>
    <property type="match status" value="1"/>
</dbReference>
<dbReference type="GO" id="GO:0016020">
    <property type="term" value="C:membrane"/>
    <property type="evidence" value="ECO:0007669"/>
    <property type="project" value="InterPro"/>
</dbReference>
<dbReference type="Proteomes" id="UP000236743">
    <property type="component" value="Unassembled WGS sequence"/>
</dbReference>
<dbReference type="Pfam" id="PF14524">
    <property type="entry name" value="Wzt_C"/>
    <property type="match status" value="1"/>
</dbReference>
<accession>A0A1H6D4B7</accession>
<dbReference type="EMBL" id="FNUY01000016">
    <property type="protein sequence ID" value="SEG80209.1"/>
    <property type="molecule type" value="Genomic_DNA"/>
</dbReference>
<reference evidence="6 7" key="1">
    <citation type="submission" date="2016-10" db="EMBL/GenBank/DDBJ databases">
        <authorList>
            <person name="de Groot N.N."/>
        </authorList>
    </citation>
    <scope>NUCLEOTIDE SEQUENCE [LARGE SCALE GENOMIC DNA]</scope>
    <source>
        <strain evidence="6 7">DSM 26656</strain>
    </source>
</reference>
<keyword evidence="4 6" id="KW-0067">ATP-binding</keyword>
<dbReference type="Gene3D" id="3.40.50.300">
    <property type="entry name" value="P-loop containing nucleotide triphosphate hydrolases"/>
    <property type="match status" value="1"/>
</dbReference>
<dbReference type="InterPro" id="IPR003439">
    <property type="entry name" value="ABC_transporter-like_ATP-bd"/>
</dbReference>
<keyword evidence="3" id="KW-0547">Nucleotide-binding</keyword>
<dbReference type="RefSeq" id="WP_103875352.1">
    <property type="nucleotide sequence ID" value="NZ_FNUY01000016.1"/>
</dbReference>
<dbReference type="InterPro" id="IPR017871">
    <property type="entry name" value="ABC_transporter-like_CS"/>
</dbReference>
<dbReference type="InterPro" id="IPR003593">
    <property type="entry name" value="AAA+_ATPase"/>
</dbReference>
<keyword evidence="2" id="KW-0813">Transport</keyword>
<sequence length="442" mass="47849">MSSESAITVAGAGKCYLVYEKPEDRLKQAVFGRTAQLLGRPIPKYFREFWALRNVSFEIRRGETVGIIGRNGAGKSTLLQMICGTLTPTVGHIQTRGRIAALLELGAGFNPEFTGRENVHLNASILGLTDAEIEARFPAIAEFAGLGDFIDQPVKTYSSGMSVRLAFAVVAHVDADILIIDEALAVGDAFFVQKCMRFLRDFAQQGTLLFVSHDSSAVLSLCDRAIWLDGGTLVQDGTPKDVSDAYLAKLYETMQGPQSAMKKAPIQTDAQGAGIDHAIETIGEVSYALHEGSSSFGAGGAEIRNVVLLDADGKALRGVEGGENVTLVVLVKALADMAQPLIGFYIRDRLGQNLMGENTYLAYEHDHRPVVAGQVARARFAFQMPYLLNGDYSVCVAVADGTQVAHVQHHWVNDAFVFKSYARHGHRGLMGLPNMKVTLESL</sequence>
<dbReference type="InterPro" id="IPR015860">
    <property type="entry name" value="ABC_transpr_TagH-like"/>
</dbReference>
<dbReference type="InterPro" id="IPR029439">
    <property type="entry name" value="Wzt_C"/>
</dbReference>
<dbReference type="InterPro" id="IPR050683">
    <property type="entry name" value="Bact_Polysacc_Export_ATP-bd"/>
</dbReference>
<dbReference type="Pfam" id="PF00005">
    <property type="entry name" value="ABC_tran"/>
    <property type="match status" value="1"/>
</dbReference>
<dbReference type="SMART" id="SM00382">
    <property type="entry name" value="AAA"/>
    <property type="match status" value="1"/>
</dbReference>
<evidence type="ECO:0000313" key="6">
    <source>
        <dbReference type="EMBL" id="SEG80209.1"/>
    </source>
</evidence>
<dbReference type="CDD" id="cd10147">
    <property type="entry name" value="Wzt_C-like"/>
    <property type="match status" value="1"/>
</dbReference>
<comment type="similarity">
    <text evidence="1">Belongs to the ABC transporter superfamily.</text>
</comment>
<dbReference type="GO" id="GO:0005524">
    <property type="term" value="F:ATP binding"/>
    <property type="evidence" value="ECO:0007669"/>
    <property type="project" value="UniProtKB-KW"/>
</dbReference>
<dbReference type="CDD" id="cd03220">
    <property type="entry name" value="ABC_KpsT_Wzt"/>
    <property type="match status" value="1"/>
</dbReference>
<dbReference type="SUPFAM" id="SSF52540">
    <property type="entry name" value="P-loop containing nucleoside triphosphate hydrolases"/>
    <property type="match status" value="1"/>
</dbReference>
<organism evidence="6 7">
    <name type="scientific">Bosea lathyri</name>
    <dbReference type="NCBI Taxonomy" id="1036778"/>
    <lineage>
        <taxon>Bacteria</taxon>
        <taxon>Pseudomonadati</taxon>
        <taxon>Pseudomonadota</taxon>
        <taxon>Alphaproteobacteria</taxon>
        <taxon>Hyphomicrobiales</taxon>
        <taxon>Boseaceae</taxon>
        <taxon>Bosea</taxon>
    </lineage>
</organism>
<dbReference type="InterPro" id="IPR027417">
    <property type="entry name" value="P-loop_NTPase"/>
</dbReference>
<evidence type="ECO:0000313" key="7">
    <source>
        <dbReference type="Proteomes" id="UP000236743"/>
    </source>
</evidence>
<evidence type="ECO:0000256" key="3">
    <source>
        <dbReference type="ARBA" id="ARBA00022741"/>
    </source>
</evidence>
<name>A0A1H6D4B7_9HYPH</name>
<dbReference type="Gene3D" id="2.70.50.60">
    <property type="entry name" value="abc- transporter (atp binding component) like domain"/>
    <property type="match status" value="1"/>
</dbReference>
<protein>
    <submittedName>
        <fullName evidence="6">Lipopolysaccharide transport system ATP-binding protein</fullName>
    </submittedName>
</protein>
<dbReference type="PANTHER" id="PTHR46743:SF2">
    <property type="entry name" value="TEICHOIC ACIDS EXPORT ATP-BINDING PROTEIN TAGH"/>
    <property type="match status" value="1"/>
</dbReference>
<dbReference type="PROSITE" id="PS00211">
    <property type="entry name" value="ABC_TRANSPORTER_1"/>
    <property type="match status" value="1"/>
</dbReference>
<evidence type="ECO:0000259" key="5">
    <source>
        <dbReference type="PROSITE" id="PS50893"/>
    </source>
</evidence>
<dbReference type="AlphaFoldDB" id="A0A1H6D4B7"/>
<evidence type="ECO:0000256" key="1">
    <source>
        <dbReference type="ARBA" id="ARBA00005417"/>
    </source>
</evidence>
<dbReference type="GO" id="GO:0140359">
    <property type="term" value="F:ABC-type transporter activity"/>
    <property type="evidence" value="ECO:0007669"/>
    <property type="project" value="InterPro"/>
</dbReference>
<evidence type="ECO:0000256" key="2">
    <source>
        <dbReference type="ARBA" id="ARBA00022448"/>
    </source>
</evidence>
<evidence type="ECO:0000256" key="4">
    <source>
        <dbReference type="ARBA" id="ARBA00022840"/>
    </source>
</evidence>
<feature type="domain" description="ABC transporter" evidence="5">
    <location>
        <begin position="37"/>
        <end position="255"/>
    </location>
</feature>
<keyword evidence="7" id="KW-1185">Reference proteome</keyword>
<dbReference type="PANTHER" id="PTHR46743">
    <property type="entry name" value="TEICHOIC ACIDS EXPORT ATP-BINDING PROTEIN TAGH"/>
    <property type="match status" value="1"/>
</dbReference>
<gene>
    <name evidence="6" type="ORF">SAMN04488115_11612</name>
</gene>
<proteinExistence type="inferred from homology"/>
<dbReference type="GO" id="GO:0016887">
    <property type="term" value="F:ATP hydrolysis activity"/>
    <property type="evidence" value="ECO:0007669"/>
    <property type="project" value="InterPro"/>
</dbReference>